<dbReference type="AlphaFoldDB" id="A0A2S4L4T7"/>
<comment type="caution">
    <text evidence="2">The sequence shown here is derived from an EMBL/GenBank/DDBJ whole genome shotgun (WGS) entry which is preliminary data.</text>
</comment>
<dbReference type="Proteomes" id="UP000237481">
    <property type="component" value="Unassembled WGS sequence"/>
</dbReference>
<dbReference type="STRING" id="94208.A0A2S4L4T7"/>
<accession>A0A2S4L4T7</accession>
<organism evidence="2 3">
    <name type="scientific">Tolypocladium paradoxum</name>
    <dbReference type="NCBI Taxonomy" id="94208"/>
    <lineage>
        <taxon>Eukaryota</taxon>
        <taxon>Fungi</taxon>
        <taxon>Dikarya</taxon>
        <taxon>Ascomycota</taxon>
        <taxon>Pezizomycotina</taxon>
        <taxon>Sordariomycetes</taxon>
        <taxon>Hypocreomycetidae</taxon>
        <taxon>Hypocreales</taxon>
        <taxon>Ophiocordycipitaceae</taxon>
        <taxon>Tolypocladium</taxon>
    </lineage>
</organism>
<protein>
    <submittedName>
        <fullName evidence="2">Uncharacterized protein</fullName>
    </submittedName>
</protein>
<evidence type="ECO:0000256" key="1">
    <source>
        <dbReference type="SAM" id="SignalP"/>
    </source>
</evidence>
<proteinExistence type="predicted"/>
<dbReference type="EMBL" id="PKSG01000247">
    <property type="protein sequence ID" value="POR37449.1"/>
    <property type="molecule type" value="Genomic_DNA"/>
</dbReference>
<sequence length="109" mass="12509">MVNFVYISLAIVATIIPLATAENCRDGFVYCGSSLMNKVGKYERRILKGLRYQKIPIDNRNIKDTLWRCWGNYGDIIFMSWCSSTCFDAGWDKNDYCPKGSFDIVRTGE</sequence>
<gene>
    <name evidence="2" type="ORF">TPAR_02356</name>
</gene>
<evidence type="ECO:0000313" key="3">
    <source>
        <dbReference type="Proteomes" id="UP000237481"/>
    </source>
</evidence>
<feature type="signal peptide" evidence="1">
    <location>
        <begin position="1"/>
        <end position="21"/>
    </location>
</feature>
<keyword evidence="3" id="KW-1185">Reference proteome</keyword>
<feature type="chain" id="PRO_5015633327" evidence="1">
    <location>
        <begin position="22"/>
        <end position="109"/>
    </location>
</feature>
<name>A0A2S4L4T7_9HYPO</name>
<dbReference type="OrthoDB" id="4186099at2759"/>
<keyword evidence="1" id="KW-0732">Signal</keyword>
<reference evidence="2 3" key="1">
    <citation type="submission" date="2018-01" db="EMBL/GenBank/DDBJ databases">
        <title>Harnessing the power of phylogenomics to disentangle the directionality and signatures of interkingdom host jumping in the parasitic fungal genus Tolypocladium.</title>
        <authorList>
            <person name="Quandt C.A."/>
            <person name="Patterson W."/>
            <person name="Spatafora J.W."/>
        </authorList>
    </citation>
    <scope>NUCLEOTIDE SEQUENCE [LARGE SCALE GENOMIC DNA]</scope>
    <source>
        <strain evidence="2 3">NRBC 100945</strain>
    </source>
</reference>
<evidence type="ECO:0000313" key="2">
    <source>
        <dbReference type="EMBL" id="POR37449.1"/>
    </source>
</evidence>